<dbReference type="Pfam" id="PF13181">
    <property type="entry name" value="TPR_8"/>
    <property type="match status" value="2"/>
</dbReference>
<evidence type="ECO:0000256" key="1">
    <source>
        <dbReference type="ARBA" id="ARBA00022737"/>
    </source>
</evidence>
<keyword evidence="6" id="KW-1185">Reference proteome</keyword>
<dbReference type="Proteomes" id="UP000694522">
    <property type="component" value="Unplaced"/>
</dbReference>
<sequence length="1510" mass="168998">MSNKEVKAALKSAREAIRNKEYQEALKHCKAVLKQEKNNYNAWVFIGVAAAGLEQPDQAKGAYKKAIELEPNQLLAWQGLANLYEKSSQTDVKEDLADVYQKLLELYASGDKQKWCDVCTKLVELYHQEKKYLEGAETWQKLINMKQKEGAENADLHQLWKRMIQLLKDSTQYQDKKTEQLLVTAFEHALKSFDTIPGEDHQNLYKDFIQCLSKFPHEAARLEKACNDMVALYPSVSYPLEVLCLHFVQSGTLSEEALCCFSTLLEMDPSSGPGIIGFGVKSLQEKKYKEAVKSLTEGLQKTSQCPAAWHYLADAQMKLHKHRDAVLSCDQALKALGTSEGLSLQWKNLILQLKAEALIKIADASAAEEAIKAIEQVFSLIKIDPVVLAISGQAYLKKGLMDQASKISQELLLSHPDLAESHALAGFIHYSQKNYEQAERSFLNAIERKAETAEYHQYLGLTYWFMSDDTRKDKGKALTQFLKAAKLDSYLGSVFRYLGNYYRDIAGDKSRARGCYKKAFELDGTDEESGTAAVDLSVELGDMDTALSILNEVTERASLGTAKWAFLHRGLYYLRIDQPSQAVADLQAAVRADPKDFNCWESLGEAYLNRGSYSTALKSFRKASELNPGLVYSIYKAAAVEQILGKYENAIATYQQILKDTEDYVPALKGLGECYLSLARSALDNFFDRKAMDCIEQALEFFTRLQRPDVSCLWKLLGDSCTSMHVISPAKVNVQVLGSLLGKNAATQRLKKSELLILGGRCYGRALKLMPLPSIWCDLGINYYRQAEHLTAVGSDTNEISELLEKSLQCLKKAVRLDSKNHLYWNALGVVASSSAIGNYALAQHSFIKSVQAEKINVVAWTNLGVLYLTTGNIEQAHEAFKIAQSLEPSYLLCWLGQALIAETVDSYDTMDLFRHTTELSMHTEGAKGYAHWVCSTLQNKSNRNTELYLYNIVQMNAIPAAQVVLSKYTGRCTCTSFADTEKYNIAMQNYGRCLCALGECDKAIEVYSSIPLTKFDGIVGIALAYFKKGLIQESIKAYEKALSIAESEEDKAHVLTALAIAEYKHNKVDAAKTLLFKCSLKEPSMESLMALCTLGLVKEDVTLATAALKELLKHGKGKDKIYERCLIASAVYALQGRNMGVQREISKAIHRSRHYIFYFFLILQGGAVAGSVSHVLDVNRAKEVLVNIAVNQLAAGHHMLEDEKNNPLKNIQKAVHLYPDNPTAWAVLMAACHAENTVVCLNNTQPKRTDLEMTLVSRVSAKKNNLPHHYVQTLEDWCLCQAITSLEDTGKLSQAEALCTKGLKSCPEHPALFLLLRQIQCKQLLQSHKELPDSILEKLRKTVMTSSTSIAAWQWLANVYQSQRMMVGAEMCYRKSLQLASQQGSWSGKLSSLLRLAMLALEVCMANVSNEHWPSLVQEATTEALKLTSCPLAALLQALLQYNRKMGARETRRMLERVVYQPGNPETIVSVARWYLLQHLYAKDDQELIDVSLLQSILYRNLVLLFILQ</sequence>
<dbReference type="SUPFAM" id="SSF48452">
    <property type="entry name" value="TPR-like"/>
    <property type="match status" value="5"/>
</dbReference>
<evidence type="ECO:0000256" key="4">
    <source>
        <dbReference type="SAM" id="Coils"/>
    </source>
</evidence>
<organism evidence="5 6">
    <name type="scientific">Amazona collaria</name>
    <name type="common">yellow-billed parrot</name>
    <dbReference type="NCBI Taxonomy" id="241587"/>
    <lineage>
        <taxon>Eukaryota</taxon>
        <taxon>Metazoa</taxon>
        <taxon>Chordata</taxon>
        <taxon>Craniata</taxon>
        <taxon>Vertebrata</taxon>
        <taxon>Euteleostomi</taxon>
        <taxon>Archelosauria</taxon>
        <taxon>Archosauria</taxon>
        <taxon>Dinosauria</taxon>
        <taxon>Saurischia</taxon>
        <taxon>Theropoda</taxon>
        <taxon>Coelurosauria</taxon>
        <taxon>Aves</taxon>
        <taxon>Neognathae</taxon>
        <taxon>Neoaves</taxon>
        <taxon>Telluraves</taxon>
        <taxon>Australaves</taxon>
        <taxon>Psittaciformes</taxon>
        <taxon>Psittacidae</taxon>
        <taxon>Amazona</taxon>
    </lineage>
</organism>
<dbReference type="FunFam" id="1.25.40.10:FF:000546">
    <property type="entry name" value="Tetratricopeptide repeat domain 37"/>
    <property type="match status" value="1"/>
</dbReference>
<feature type="repeat" description="TPR" evidence="3">
    <location>
        <begin position="597"/>
        <end position="630"/>
    </location>
</feature>
<evidence type="ECO:0000256" key="2">
    <source>
        <dbReference type="ARBA" id="ARBA00022803"/>
    </source>
</evidence>
<dbReference type="PANTHER" id="PTHR15704">
    <property type="entry name" value="SUPERKILLER 3 PROTEIN-RELATED"/>
    <property type="match status" value="1"/>
</dbReference>
<feature type="repeat" description="TPR" evidence="3">
    <location>
        <begin position="563"/>
        <end position="596"/>
    </location>
</feature>
<dbReference type="InterPro" id="IPR039226">
    <property type="entry name" value="Ski3/TTC37"/>
</dbReference>
<reference evidence="5" key="1">
    <citation type="submission" date="2025-08" db="UniProtKB">
        <authorList>
            <consortium name="Ensembl"/>
        </authorList>
    </citation>
    <scope>IDENTIFICATION</scope>
</reference>
<dbReference type="InterPro" id="IPR019734">
    <property type="entry name" value="TPR_rpt"/>
</dbReference>
<dbReference type="SUPFAM" id="SSF81901">
    <property type="entry name" value="HCP-like"/>
    <property type="match status" value="1"/>
</dbReference>
<dbReference type="PROSITE" id="PS50005">
    <property type="entry name" value="TPR"/>
    <property type="match status" value="4"/>
</dbReference>
<keyword evidence="2 3" id="KW-0802">TPR repeat</keyword>
<feature type="repeat" description="TPR" evidence="3">
    <location>
        <begin position="858"/>
        <end position="891"/>
    </location>
</feature>
<dbReference type="Ensembl" id="ENSACOT00000017889.1">
    <property type="protein sequence ID" value="ENSACOP00000017259.1"/>
    <property type="gene ID" value="ENSACOG00000011677.1"/>
</dbReference>
<dbReference type="GO" id="GO:0055087">
    <property type="term" value="C:Ski complex"/>
    <property type="evidence" value="ECO:0007669"/>
    <property type="project" value="InterPro"/>
</dbReference>
<protein>
    <submittedName>
        <fullName evidence="5">Tetratricopeptide repeat domain 37</fullName>
    </submittedName>
</protein>
<dbReference type="Gene3D" id="1.25.40.10">
    <property type="entry name" value="Tetratricopeptide repeat domain"/>
    <property type="match status" value="7"/>
</dbReference>
<dbReference type="Pfam" id="PF13432">
    <property type="entry name" value="TPR_16"/>
    <property type="match status" value="1"/>
</dbReference>
<proteinExistence type="predicted"/>
<dbReference type="PROSITE" id="PS50293">
    <property type="entry name" value="TPR_REGION"/>
    <property type="match status" value="1"/>
</dbReference>
<name>A0A8B9G2W8_9PSIT</name>
<dbReference type="Pfam" id="PF14559">
    <property type="entry name" value="TPR_19"/>
    <property type="match status" value="1"/>
</dbReference>
<evidence type="ECO:0000256" key="3">
    <source>
        <dbReference type="PROSITE-ProRule" id="PRU00339"/>
    </source>
</evidence>
<dbReference type="SMART" id="SM00028">
    <property type="entry name" value="TPR"/>
    <property type="match status" value="15"/>
</dbReference>
<evidence type="ECO:0000313" key="5">
    <source>
        <dbReference type="Ensembl" id="ENSACOP00000017259.1"/>
    </source>
</evidence>
<dbReference type="GO" id="GO:0006401">
    <property type="term" value="P:RNA catabolic process"/>
    <property type="evidence" value="ECO:0007669"/>
    <property type="project" value="InterPro"/>
</dbReference>
<accession>A0A8B9G2W8</accession>
<keyword evidence="4" id="KW-0175">Coiled coil</keyword>
<evidence type="ECO:0000313" key="6">
    <source>
        <dbReference type="Proteomes" id="UP000694522"/>
    </source>
</evidence>
<dbReference type="FunFam" id="1.25.40.10:FF:000585">
    <property type="entry name" value="Tetratricopeptide repeat domain 37"/>
    <property type="match status" value="1"/>
</dbReference>
<feature type="coiled-coil region" evidence="4">
    <location>
        <begin position="3"/>
        <end position="39"/>
    </location>
</feature>
<feature type="repeat" description="TPR" evidence="3">
    <location>
        <begin position="40"/>
        <end position="73"/>
    </location>
</feature>
<reference evidence="5" key="2">
    <citation type="submission" date="2025-09" db="UniProtKB">
        <authorList>
            <consortium name="Ensembl"/>
        </authorList>
    </citation>
    <scope>IDENTIFICATION</scope>
</reference>
<keyword evidence="1" id="KW-0677">Repeat</keyword>
<dbReference type="PANTHER" id="PTHR15704:SF7">
    <property type="entry name" value="SUPERKILLER COMPLEX PROTEIN 3"/>
    <property type="match status" value="1"/>
</dbReference>
<dbReference type="InterPro" id="IPR011990">
    <property type="entry name" value="TPR-like_helical_dom_sf"/>
</dbReference>